<proteinExistence type="predicted"/>
<dbReference type="Proteomes" id="UP000230423">
    <property type="component" value="Unassembled WGS sequence"/>
</dbReference>
<protein>
    <submittedName>
        <fullName evidence="1">Uncharacterized protein</fullName>
    </submittedName>
</protein>
<accession>A0A2G9V0E2</accession>
<evidence type="ECO:0000313" key="2">
    <source>
        <dbReference type="Proteomes" id="UP000230423"/>
    </source>
</evidence>
<keyword evidence="2" id="KW-1185">Reference proteome</keyword>
<organism evidence="1 2">
    <name type="scientific">Teladorsagia circumcincta</name>
    <name type="common">Brown stomach worm</name>
    <name type="synonym">Ostertagia circumcincta</name>
    <dbReference type="NCBI Taxonomy" id="45464"/>
    <lineage>
        <taxon>Eukaryota</taxon>
        <taxon>Metazoa</taxon>
        <taxon>Ecdysozoa</taxon>
        <taxon>Nematoda</taxon>
        <taxon>Chromadorea</taxon>
        <taxon>Rhabditida</taxon>
        <taxon>Rhabditina</taxon>
        <taxon>Rhabditomorpha</taxon>
        <taxon>Strongyloidea</taxon>
        <taxon>Trichostrongylidae</taxon>
        <taxon>Teladorsagia</taxon>
    </lineage>
</organism>
<sequence>MLDELPSTESPQEYRQRLDNFFVEITESFERVLAIVANAPALAVAMKRPWSTVKQLGDIQSSIGSCDIREVTITKEVRVSSDIRTSSQQIP</sequence>
<dbReference type="AlphaFoldDB" id="A0A2G9V0E2"/>
<reference evidence="1 2" key="1">
    <citation type="submission" date="2015-09" db="EMBL/GenBank/DDBJ databases">
        <title>Draft genome of the parasitic nematode Teladorsagia circumcincta isolate WARC Sus (inbred).</title>
        <authorList>
            <person name="Mitreva M."/>
        </authorList>
    </citation>
    <scope>NUCLEOTIDE SEQUENCE [LARGE SCALE GENOMIC DNA]</scope>
    <source>
        <strain evidence="1 2">S</strain>
    </source>
</reference>
<name>A0A2G9V0E2_TELCI</name>
<gene>
    <name evidence="1" type="ORF">TELCIR_01986</name>
</gene>
<dbReference type="EMBL" id="KZ345091">
    <property type="protein sequence ID" value="PIO75943.1"/>
    <property type="molecule type" value="Genomic_DNA"/>
</dbReference>
<evidence type="ECO:0000313" key="1">
    <source>
        <dbReference type="EMBL" id="PIO75943.1"/>
    </source>
</evidence>